<dbReference type="InterPro" id="IPR039016">
    <property type="entry name" value="RECK"/>
</dbReference>
<dbReference type="InterPro" id="IPR056976">
    <property type="entry name" value="EGF1_RECK"/>
</dbReference>
<evidence type="ECO:0000313" key="2">
    <source>
        <dbReference type="EMBL" id="PVD29570.1"/>
    </source>
</evidence>
<dbReference type="Pfam" id="PF23298">
    <property type="entry name" value="FZ_RECK"/>
    <property type="match status" value="1"/>
</dbReference>
<dbReference type="GO" id="GO:0008191">
    <property type="term" value="F:metalloendopeptidase inhibitor activity"/>
    <property type="evidence" value="ECO:0007669"/>
    <property type="project" value="InterPro"/>
</dbReference>
<dbReference type="OrthoDB" id="5956770at2759"/>
<feature type="domain" description="Kazal-like" evidence="1">
    <location>
        <begin position="571"/>
        <end position="625"/>
    </location>
</feature>
<dbReference type="Proteomes" id="UP000245119">
    <property type="component" value="Linkage Group LG5"/>
</dbReference>
<evidence type="ECO:0000313" key="3">
    <source>
        <dbReference type="Proteomes" id="UP000245119"/>
    </source>
</evidence>
<evidence type="ECO:0000259" key="1">
    <source>
        <dbReference type="PROSITE" id="PS51465"/>
    </source>
</evidence>
<dbReference type="Pfam" id="PF25027">
    <property type="entry name" value="EGF1_RECK"/>
    <property type="match status" value="1"/>
</dbReference>
<name>A0A2T7P820_POMCA</name>
<sequence length="820" mass="89249">MVCRSTSLSSTSRNTRAPLRVVTQHCGGPSGMVTECMQSQAQPARTTNPVDNLPCCERAKTQSCRDKCRDALQSTMSEDDIIDVLIVACGGPDLMEPLWQCFLQTHTSPANHTPPATSLDNAKLHCCAKAVTTRCRDLCTQTYKDGWSYHNEFHKSCSYIQPVSMMEASMHKCLMDVDEPCQLGCSGLSYCTNFNHRPTELFQSCTREADYAAEKAFKMWESGPIILPQMEIHVKDIRTCEPEKWKAIACATQIKPCHKQLSLLSLCKEDCIDILNKCVDAQQSVPQLCNALHSARTPGACIPLAHYLQPSPHIHEEGEVTHPCNPHPCQADEVCEVRRRKCKHTDNCQQFICKSACTLGKVSSMRVPAGAYVRIPNTAGQAGDDCFLGCRCSSKGVLEHCKPLPCLQRRNCVLGPANTQEHGAHFLLDDSQCMCHDGDLICSRQSCLTDTTGHITGSPNSCPVQYKPVCGANGKTYPNSCMARCAGVTQFISTTSCADYDPCKSNPCRSGERCIAHQQVCLGHITEQGCPQYECIADEGLCNPHHHDPVCDTTGEEFSNACVLYSHHRVLAYRGHCQPSCSLQSGSVCGHDGETYSSECAALAAGTTIDYAENLMNKFLCDCSGSSQTTPFCHRISCPPLSPPHCRGIRPPGACCSICAAQLRVLYDPRLVDMAAQRMEQGPVTVQQLVRSLSRLLMVVQCDVFGYLSLEGDLVLIVLPLASQPSDIQIEACNSEAERLDGLISNQSPTLVAYLELSPLLLAPAQAVGLHYVGSMYNMGSAASSPMSSLCLLLAAIFLATTALTFSELSDCAPEMLALV</sequence>
<dbReference type="AlphaFoldDB" id="A0A2T7P820"/>
<dbReference type="InterPro" id="IPR002350">
    <property type="entry name" value="Kazal_dom"/>
</dbReference>
<dbReference type="PANTHER" id="PTHR13487">
    <property type="entry name" value="SERINE PROTEASE INHIBITOR"/>
    <property type="match status" value="1"/>
</dbReference>
<dbReference type="GO" id="GO:0030198">
    <property type="term" value="P:extracellular matrix organization"/>
    <property type="evidence" value="ECO:0007669"/>
    <property type="project" value="TreeGrafter"/>
</dbReference>
<protein>
    <recommendedName>
        <fullName evidence="1">Kazal-like domain-containing protein</fullName>
    </recommendedName>
</protein>
<reference evidence="2 3" key="1">
    <citation type="submission" date="2018-04" db="EMBL/GenBank/DDBJ databases">
        <title>The genome of golden apple snail Pomacea canaliculata provides insight into stress tolerance and invasive adaptation.</title>
        <authorList>
            <person name="Liu C."/>
            <person name="Liu B."/>
            <person name="Ren Y."/>
            <person name="Zhang Y."/>
            <person name="Wang H."/>
            <person name="Li S."/>
            <person name="Jiang F."/>
            <person name="Yin L."/>
            <person name="Zhang G."/>
            <person name="Qian W."/>
            <person name="Fan W."/>
        </authorList>
    </citation>
    <scope>NUCLEOTIDE SEQUENCE [LARGE SCALE GENOMIC DNA]</scope>
    <source>
        <strain evidence="2">SZHN2017</strain>
        <tissue evidence="2">Muscle</tissue>
    </source>
</reference>
<dbReference type="PROSITE" id="PS51465">
    <property type="entry name" value="KAZAL_2"/>
    <property type="match status" value="2"/>
</dbReference>
<gene>
    <name evidence="2" type="ORF">C0Q70_08824</name>
</gene>
<dbReference type="GO" id="GO:0005886">
    <property type="term" value="C:plasma membrane"/>
    <property type="evidence" value="ECO:0007669"/>
    <property type="project" value="TreeGrafter"/>
</dbReference>
<comment type="caution">
    <text evidence="2">The sequence shown here is derived from an EMBL/GenBank/DDBJ whole genome shotgun (WGS) entry which is preliminary data.</text>
</comment>
<dbReference type="EMBL" id="PZQS01000005">
    <property type="protein sequence ID" value="PVD29570.1"/>
    <property type="molecule type" value="Genomic_DNA"/>
</dbReference>
<dbReference type="CDD" id="cd00104">
    <property type="entry name" value="KAZAL_FS"/>
    <property type="match status" value="1"/>
</dbReference>
<dbReference type="STRING" id="400727.A0A2T7P820"/>
<dbReference type="Pfam" id="PF23332">
    <property type="entry name" value="CC4_RECK"/>
    <property type="match status" value="2"/>
</dbReference>
<organism evidence="2 3">
    <name type="scientific">Pomacea canaliculata</name>
    <name type="common">Golden apple snail</name>
    <dbReference type="NCBI Taxonomy" id="400727"/>
    <lineage>
        <taxon>Eukaryota</taxon>
        <taxon>Metazoa</taxon>
        <taxon>Spiralia</taxon>
        <taxon>Lophotrochozoa</taxon>
        <taxon>Mollusca</taxon>
        <taxon>Gastropoda</taxon>
        <taxon>Caenogastropoda</taxon>
        <taxon>Architaenioglossa</taxon>
        <taxon>Ampullarioidea</taxon>
        <taxon>Ampullariidae</taxon>
        <taxon>Pomacea</taxon>
    </lineage>
</organism>
<accession>A0A2T7P820</accession>
<dbReference type="InterPro" id="IPR056978">
    <property type="entry name" value="CC4_RECK"/>
</dbReference>
<dbReference type="InterPro" id="IPR036058">
    <property type="entry name" value="Kazal_dom_sf"/>
</dbReference>
<proteinExistence type="predicted"/>
<dbReference type="Pfam" id="PF07648">
    <property type="entry name" value="Kazal_2"/>
    <property type="match status" value="3"/>
</dbReference>
<dbReference type="SUPFAM" id="SSF100895">
    <property type="entry name" value="Kazal-type serine protease inhibitors"/>
    <property type="match status" value="3"/>
</dbReference>
<keyword evidence="3" id="KW-1185">Reference proteome</keyword>
<dbReference type="InterPro" id="IPR056979">
    <property type="entry name" value="FZ_RECK"/>
</dbReference>
<dbReference type="SMART" id="SM00280">
    <property type="entry name" value="KAZAL"/>
    <property type="match status" value="2"/>
</dbReference>
<feature type="domain" description="Kazal-like" evidence="1">
    <location>
        <begin position="436"/>
        <end position="499"/>
    </location>
</feature>
<dbReference type="Gene3D" id="3.30.60.30">
    <property type="match status" value="2"/>
</dbReference>
<dbReference type="PANTHER" id="PTHR13487:SF3">
    <property type="entry name" value="REVERSION-INDUCING CYSTEINE-RICH PROTEIN WITH KAZAL MOTIFS"/>
    <property type="match status" value="1"/>
</dbReference>